<dbReference type="Proteomes" id="UP000255061">
    <property type="component" value="Unassembled WGS sequence"/>
</dbReference>
<organism evidence="4 5">
    <name type="scientific">Shewanella morhuae</name>
    <dbReference type="NCBI Taxonomy" id="365591"/>
    <lineage>
        <taxon>Bacteria</taxon>
        <taxon>Pseudomonadati</taxon>
        <taxon>Pseudomonadota</taxon>
        <taxon>Gammaproteobacteria</taxon>
        <taxon>Alteromonadales</taxon>
        <taxon>Shewanellaceae</taxon>
        <taxon>Shewanella</taxon>
    </lineage>
</organism>
<evidence type="ECO:0000313" key="5">
    <source>
        <dbReference type="Proteomes" id="UP000255061"/>
    </source>
</evidence>
<dbReference type="InterPro" id="IPR036384">
    <property type="entry name" value="Tus_sf"/>
</dbReference>
<dbReference type="Gene3D" id="3.50.14.10">
    <property type="entry name" value="Replication terminator Tus, domain 1 superfamily/Replication terminator Tus"/>
    <property type="match status" value="1"/>
</dbReference>
<dbReference type="Pfam" id="PF05472">
    <property type="entry name" value="Ter"/>
    <property type="match status" value="1"/>
</dbReference>
<protein>
    <submittedName>
        <fullName evidence="4">DNA replication terminus site-binding protein</fullName>
    </submittedName>
</protein>
<evidence type="ECO:0000313" key="4">
    <source>
        <dbReference type="EMBL" id="SUJ09986.1"/>
    </source>
</evidence>
<dbReference type="AlphaFoldDB" id="A0A380C1D9"/>
<name>A0A380C1D9_9GAMM</name>
<keyword evidence="2" id="KW-0235">DNA replication</keyword>
<dbReference type="InterPro" id="IPR008865">
    <property type="entry name" value="DNA_replication_term_site-bd"/>
</dbReference>
<evidence type="ECO:0000256" key="2">
    <source>
        <dbReference type="ARBA" id="ARBA00022705"/>
    </source>
</evidence>
<sequence length="306" mass="35931">MNKRAHSNSIMKSNFHQLQSMLDDFAAMIADYAIDLQLFELPITLLDDTHADPEFIRISKIHSIDEQGKAFLIKAFTTLKLDALKYSTYLAHRFPGFVVLREEHRTEVISYIDEINRRKDEFHQSVKQDFKKRQNAHENLHKYIENVVLLSATRHIRFTDTAINTINFYWQHKTIQRVVSFEEAKLSLENGKKNQVFEYMLSNRDDKLDLIEKEIEQLSHVPKNHKIVEIRQTRVQPFIDLWTRPVDATANKKVSSTNASLPMILFGNSPNMVNSLTDYDRSKVNFKEVSYPLINARKYWYAVPNK</sequence>
<keyword evidence="3" id="KW-0238">DNA-binding</keyword>
<keyword evidence="1" id="KW-0963">Cytoplasm</keyword>
<gene>
    <name evidence="4" type="primary">tus</name>
    <name evidence="4" type="ORF">NCTC10736_04077</name>
</gene>
<dbReference type="GO" id="GO:0006274">
    <property type="term" value="P:DNA replication termination"/>
    <property type="evidence" value="ECO:0007669"/>
    <property type="project" value="InterPro"/>
</dbReference>
<dbReference type="RefSeq" id="WP_115407331.1">
    <property type="nucleotide sequence ID" value="NZ_UGYV01000004.1"/>
</dbReference>
<evidence type="ECO:0000256" key="1">
    <source>
        <dbReference type="ARBA" id="ARBA00022490"/>
    </source>
</evidence>
<evidence type="ECO:0000256" key="3">
    <source>
        <dbReference type="ARBA" id="ARBA00023125"/>
    </source>
</evidence>
<dbReference type="EMBL" id="UGYV01000004">
    <property type="protein sequence ID" value="SUJ09986.1"/>
    <property type="molecule type" value="Genomic_DNA"/>
</dbReference>
<dbReference type="SUPFAM" id="SSF56596">
    <property type="entry name" value="Replication terminator protein (Tus)"/>
    <property type="match status" value="1"/>
</dbReference>
<dbReference type="GO" id="GO:0005737">
    <property type="term" value="C:cytoplasm"/>
    <property type="evidence" value="ECO:0007669"/>
    <property type="project" value="InterPro"/>
</dbReference>
<dbReference type="GO" id="GO:0003677">
    <property type="term" value="F:DNA binding"/>
    <property type="evidence" value="ECO:0007669"/>
    <property type="project" value="UniProtKB-KW"/>
</dbReference>
<dbReference type="Gene3D" id="3.30.54.10">
    <property type="match status" value="1"/>
</dbReference>
<reference evidence="4 5" key="1">
    <citation type="submission" date="2018-06" db="EMBL/GenBank/DDBJ databases">
        <authorList>
            <consortium name="Pathogen Informatics"/>
            <person name="Doyle S."/>
        </authorList>
    </citation>
    <scope>NUCLEOTIDE SEQUENCE [LARGE SCALE GENOMIC DNA]</scope>
    <source>
        <strain evidence="4 5">NCTC10736</strain>
    </source>
</reference>
<accession>A0A380C1D9</accession>
<proteinExistence type="predicted"/>
<dbReference type="InterPro" id="IPR036381">
    <property type="entry name" value="Tus_dom1"/>
</dbReference>